<dbReference type="PRINTS" id="PR01410">
    <property type="entry name" value="CCBIOGENESIS"/>
</dbReference>
<reference evidence="7" key="1">
    <citation type="journal article" date="2017" name="Am. J. Bot.">
        <title>Conflicting results from mitochondrial genomic data challenge current views of Rubiaceae phylogeny.</title>
        <authorList>
            <person name="Rydin C."/>
            <person name="Wikstrom N."/>
            <person name="Bremer B."/>
        </authorList>
    </citation>
    <scope>NUCLEOTIDE SEQUENCE</scope>
</reference>
<geneLocation type="mitochondrion" evidence="7"/>
<evidence type="ECO:0000256" key="5">
    <source>
        <dbReference type="SAM" id="Phobius"/>
    </source>
</evidence>
<protein>
    <submittedName>
        <fullName evidence="7">Cytochrome c maturase subunit Fn</fullName>
    </submittedName>
</protein>
<dbReference type="PANTHER" id="PTHR43653">
    <property type="entry name" value="CYTOCHROME C ASSEMBLY PROTEIN-RELATED"/>
    <property type="match status" value="1"/>
</dbReference>
<proteinExistence type="inferred from homology"/>
<dbReference type="AlphaFoldDB" id="A0A2H4X0W4"/>
<evidence type="ECO:0000259" key="6">
    <source>
        <dbReference type="Pfam" id="PF01578"/>
    </source>
</evidence>
<organism evidence="7">
    <name type="scientific">Hymenodictyon parvifolium</name>
    <dbReference type="NCBI Taxonomy" id="170357"/>
    <lineage>
        <taxon>Eukaryota</taxon>
        <taxon>Viridiplantae</taxon>
        <taxon>Streptophyta</taxon>
        <taxon>Embryophyta</taxon>
        <taxon>Tracheophyta</taxon>
        <taxon>Spermatophyta</taxon>
        <taxon>Magnoliopsida</taxon>
        <taxon>eudicotyledons</taxon>
        <taxon>Gunneridae</taxon>
        <taxon>Pentapetalae</taxon>
        <taxon>asterids</taxon>
        <taxon>lamiids</taxon>
        <taxon>Gentianales</taxon>
        <taxon>Rubiaceae</taxon>
        <taxon>Cinchonoideae</taxon>
        <taxon>Hymenodictyeae</taxon>
        <taxon>Hymenodictyon</taxon>
    </lineage>
</organism>
<keyword evidence="4 7" id="KW-0496">Mitochondrion</keyword>
<keyword evidence="5" id="KW-0812">Transmembrane</keyword>
<dbReference type="PIRSF" id="PIRSF005240">
    <property type="entry name" value="Cytc_biog_CcbS"/>
    <property type="match status" value="1"/>
</dbReference>
<dbReference type="EMBL" id="KY638918">
    <property type="protein sequence ID" value="AUD39216.1"/>
    <property type="molecule type" value="Genomic_DNA"/>
</dbReference>
<dbReference type="PRINTS" id="PR01412">
    <property type="entry name" value="CCBSBIOGNSIS"/>
</dbReference>
<evidence type="ECO:0000313" key="7">
    <source>
        <dbReference type="EMBL" id="AUD39216.1"/>
    </source>
</evidence>
<dbReference type="GO" id="GO:0005739">
    <property type="term" value="C:mitochondrion"/>
    <property type="evidence" value="ECO:0007669"/>
    <property type="project" value="UniProtKB-SubCell"/>
</dbReference>
<sequence>MSIYELFHYSLFPGLFVAFIYNKKQRPVFGAAPAFWCILLSFLGLSFRHIPNNLSNYNVLTANAPFFYQISGTWSNHEGSILSWCRILSFYGFLLCYRGRPQSHNVSKRGGPRESLFYSFVSNFVKNSILSLPRYEQKSGATPQLYTPFVLRTLVDSELRSREGKRTHPLLHLARDDKERAPSIDEQRIDGALGIALFFSPFLSASSDPFVRNFFVRTEPLAESNPVPQDPISAIHPPCIYAGDVASAMGFGLCRSKMMNRIVALHSPPMRKDAAEKNGTLFRSVGCLGSRITRLLFTLKFKHVGAKCYPALLLRSNRSLLMLLRRRFFAFSSLWTGALVDTGREQAKRVVRNGKKDTTTSPLCWTAGANTVVSDQDQEPIRIWILTCRWFLTVGILPGSWWAYHELGRGGWWFRDPVENASFMPRVLATARIHSVILPLLHSWTSFLNIVTFPCCVSGTFSIRSGLLAPVHSFATDDTRGIFLWRFFLLMTGISMILFPQMKQQASVRRTYKKEMVVARSTLVHLRHSARAQARLVILWKN</sequence>
<comment type="subcellular location">
    <subcellularLocation>
        <location evidence="1">Mitochondrion</location>
    </subcellularLocation>
</comment>
<keyword evidence="5" id="KW-1133">Transmembrane helix</keyword>
<dbReference type="GO" id="GO:0016020">
    <property type="term" value="C:membrane"/>
    <property type="evidence" value="ECO:0007669"/>
    <property type="project" value="InterPro"/>
</dbReference>
<evidence type="ECO:0000256" key="1">
    <source>
        <dbReference type="ARBA" id="ARBA00004173"/>
    </source>
</evidence>
<comment type="similarity">
    <text evidence="2">Belongs to the CcmF/CycK/Ccl1/NrfE/CcsA family.</text>
</comment>
<evidence type="ECO:0000256" key="3">
    <source>
        <dbReference type="ARBA" id="ARBA00022748"/>
    </source>
</evidence>
<name>A0A2H4X0W4_9GENT</name>
<feature type="transmembrane region" description="Helical" evidence="5">
    <location>
        <begin position="6"/>
        <end position="21"/>
    </location>
</feature>
<feature type="domain" description="Cytochrome c assembly protein" evidence="6">
    <location>
        <begin position="199"/>
        <end position="466"/>
    </location>
</feature>
<dbReference type="Pfam" id="PF01578">
    <property type="entry name" value="Cytochrom_C_asm"/>
    <property type="match status" value="1"/>
</dbReference>
<keyword evidence="3" id="KW-0201">Cytochrome c-type biogenesis</keyword>
<dbReference type="GO" id="GO:0015232">
    <property type="term" value="F:heme transmembrane transporter activity"/>
    <property type="evidence" value="ECO:0007669"/>
    <property type="project" value="InterPro"/>
</dbReference>
<dbReference type="InterPro" id="IPR003569">
    <property type="entry name" value="Cyt_c_biogenesis_plant"/>
</dbReference>
<feature type="transmembrane region" description="Helical" evidence="5">
    <location>
        <begin position="483"/>
        <end position="500"/>
    </location>
</feature>
<keyword evidence="5" id="KW-0472">Membrane</keyword>
<dbReference type="InterPro" id="IPR003567">
    <property type="entry name" value="Cyt_c_biogenesis"/>
</dbReference>
<gene>
    <name evidence="7" type="primary">ccmFn</name>
</gene>
<dbReference type="InterPro" id="IPR002541">
    <property type="entry name" value="Cyt_c_assembly"/>
</dbReference>
<evidence type="ECO:0000256" key="2">
    <source>
        <dbReference type="ARBA" id="ARBA00009186"/>
    </source>
</evidence>
<dbReference type="GO" id="GO:0017004">
    <property type="term" value="P:cytochrome complex assembly"/>
    <property type="evidence" value="ECO:0007669"/>
    <property type="project" value="UniProtKB-KW"/>
</dbReference>
<accession>A0A2H4X0W4</accession>
<feature type="transmembrane region" description="Helical" evidence="5">
    <location>
        <begin position="28"/>
        <end position="47"/>
    </location>
</feature>
<dbReference type="GO" id="GO:0020037">
    <property type="term" value="F:heme binding"/>
    <property type="evidence" value="ECO:0007669"/>
    <property type="project" value="InterPro"/>
</dbReference>
<dbReference type="PANTHER" id="PTHR43653:SF1">
    <property type="entry name" value="CYTOCHROME C-TYPE BIOGENESIS PROTEIN CCMF"/>
    <property type="match status" value="1"/>
</dbReference>
<evidence type="ECO:0000256" key="4">
    <source>
        <dbReference type="ARBA" id="ARBA00023128"/>
    </source>
</evidence>